<dbReference type="GO" id="GO:0004497">
    <property type="term" value="F:monooxygenase activity"/>
    <property type="evidence" value="ECO:0007669"/>
    <property type="project" value="UniProtKB-KW"/>
</dbReference>
<keyword evidence="2" id="KW-0274">FAD</keyword>
<name>A0A6P8C949_PUNGR</name>
<keyword evidence="4" id="KW-1185">Reference proteome</keyword>
<proteinExistence type="predicted"/>
<dbReference type="AlphaFoldDB" id="A0A6P8C949"/>
<gene>
    <name evidence="5" type="primary">LOC116193618</name>
</gene>
<dbReference type="InterPro" id="IPR036188">
    <property type="entry name" value="FAD/NAD-bd_sf"/>
</dbReference>
<evidence type="ECO:0000256" key="2">
    <source>
        <dbReference type="ARBA" id="ARBA00022827"/>
    </source>
</evidence>
<keyword evidence="5" id="KW-0503">Monooxygenase</keyword>
<sequence length="149" mass="17420">MKSDVVILATWYKGDEKLMNKFESPIFRKLIARRRFILVSSLVIMGYVEGLSNLPLLEIRSQWPAEFLEGNFELPSIKDMEKDVKVGEDHMNQYGRRNFWRSCFGVNDIWASDQLCKDLGCNPRRNKGFFAEWFQPYGPTDYAGLTRKP</sequence>
<dbReference type="Gene3D" id="3.50.50.60">
    <property type="entry name" value="FAD/NAD(P)-binding domain"/>
    <property type="match status" value="1"/>
</dbReference>
<evidence type="ECO:0000313" key="4">
    <source>
        <dbReference type="Proteomes" id="UP000515151"/>
    </source>
</evidence>
<protein>
    <submittedName>
        <fullName evidence="5">Probable flavin-containing monooxygenase 1</fullName>
    </submittedName>
</protein>
<reference evidence="5" key="2">
    <citation type="submission" date="2025-08" db="UniProtKB">
        <authorList>
            <consortium name="RefSeq"/>
        </authorList>
    </citation>
    <scope>IDENTIFICATION</scope>
    <source>
        <tissue evidence="5">Leaf</tissue>
    </source>
</reference>
<evidence type="ECO:0000256" key="1">
    <source>
        <dbReference type="ARBA" id="ARBA00022630"/>
    </source>
</evidence>
<dbReference type="PANTHER" id="PTHR23023">
    <property type="entry name" value="DIMETHYLANILINE MONOOXYGENASE"/>
    <property type="match status" value="1"/>
</dbReference>
<dbReference type="RefSeq" id="XP_031378221.1">
    <property type="nucleotide sequence ID" value="XM_031522361.1"/>
</dbReference>
<dbReference type="OrthoDB" id="66881at2759"/>
<dbReference type="Proteomes" id="UP000515151">
    <property type="component" value="Chromosome 2"/>
</dbReference>
<keyword evidence="3" id="KW-0560">Oxidoreductase</keyword>
<accession>A0A6P8C949</accession>
<organism evidence="4 5">
    <name type="scientific">Punica granatum</name>
    <name type="common">Pomegranate</name>
    <dbReference type="NCBI Taxonomy" id="22663"/>
    <lineage>
        <taxon>Eukaryota</taxon>
        <taxon>Viridiplantae</taxon>
        <taxon>Streptophyta</taxon>
        <taxon>Embryophyta</taxon>
        <taxon>Tracheophyta</taxon>
        <taxon>Spermatophyta</taxon>
        <taxon>Magnoliopsida</taxon>
        <taxon>eudicotyledons</taxon>
        <taxon>Gunneridae</taxon>
        <taxon>Pentapetalae</taxon>
        <taxon>rosids</taxon>
        <taxon>malvids</taxon>
        <taxon>Myrtales</taxon>
        <taxon>Lythraceae</taxon>
        <taxon>Punica</taxon>
    </lineage>
</organism>
<evidence type="ECO:0000313" key="5">
    <source>
        <dbReference type="RefSeq" id="XP_031378221.1"/>
    </source>
</evidence>
<dbReference type="GeneID" id="116193618"/>
<reference evidence="4" key="1">
    <citation type="journal article" date="2020" name="Plant Biotechnol. J.">
        <title>The pomegranate (Punica granatum L.) draft genome dissects genetic divergence between soft- and hard-seeded cultivars.</title>
        <authorList>
            <person name="Luo X."/>
            <person name="Li H."/>
            <person name="Wu Z."/>
            <person name="Yao W."/>
            <person name="Zhao P."/>
            <person name="Cao D."/>
            <person name="Yu H."/>
            <person name="Li K."/>
            <person name="Poudel K."/>
            <person name="Zhao D."/>
            <person name="Zhang F."/>
            <person name="Xia X."/>
            <person name="Chen L."/>
            <person name="Wang Q."/>
            <person name="Jing D."/>
            <person name="Cao S."/>
        </authorList>
    </citation>
    <scope>NUCLEOTIDE SEQUENCE [LARGE SCALE GENOMIC DNA]</scope>
    <source>
        <strain evidence="4">cv. Tunisia</strain>
    </source>
</reference>
<keyword evidence="1" id="KW-0285">Flavoprotein</keyword>
<evidence type="ECO:0000256" key="3">
    <source>
        <dbReference type="ARBA" id="ARBA00023002"/>
    </source>
</evidence>
<dbReference type="InterPro" id="IPR050346">
    <property type="entry name" value="FMO-like"/>
</dbReference>